<dbReference type="SUPFAM" id="SSF81338">
    <property type="entry name" value="Aquaporin-like"/>
    <property type="match status" value="1"/>
</dbReference>
<dbReference type="OrthoDB" id="3222at2759"/>
<evidence type="ECO:0000256" key="3">
    <source>
        <dbReference type="ARBA" id="ARBA00022448"/>
    </source>
</evidence>
<keyword evidence="3 8" id="KW-0813">Transport</keyword>
<evidence type="ECO:0000313" key="11">
    <source>
        <dbReference type="EMBL" id="KLT42944.1"/>
    </source>
</evidence>
<keyword evidence="4 8" id="KW-0812">Transmembrane</keyword>
<dbReference type="InterPro" id="IPR023271">
    <property type="entry name" value="Aquaporin-like"/>
</dbReference>
<dbReference type="PANTHER" id="PTHR19139">
    <property type="entry name" value="AQUAPORIN TRANSPORTER"/>
    <property type="match status" value="1"/>
</dbReference>
<evidence type="ECO:0000313" key="12">
    <source>
        <dbReference type="Proteomes" id="UP000053611"/>
    </source>
</evidence>
<dbReference type="PANTHER" id="PTHR19139:SF199">
    <property type="entry name" value="MIP17260P"/>
    <property type="match status" value="1"/>
</dbReference>
<feature type="transmembrane region" description="Helical" evidence="10">
    <location>
        <begin position="177"/>
        <end position="200"/>
    </location>
</feature>
<organism evidence="11 12">
    <name type="scientific">Cutaneotrichosporon oleaginosum</name>
    <dbReference type="NCBI Taxonomy" id="879819"/>
    <lineage>
        <taxon>Eukaryota</taxon>
        <taxon>Fungi</taxon>
        <taxon>Dikarya</taxon>
        <taxon>Basidiomycota</taxon>
        <taxon>Agaricomycotina</taxon>
        <taxon>Tremellomycetes</taxon>
        <taxon>Trichosporonales</taxon>
        <taxon>Trichosporonaceae</taxon>
        <taxon>Cutaneotrichosporon</taxon>
    </lineage>
</organism>
<evidence type="ECO:0000256" key="5">
    <source>
        <dbReference type="ARBA" id="ARBA00022737"/>
    </source>
</evidence>
<evidence type="ECO:0000256" key="4">
    <source>
        <dbReference type="ARBA" id="ARBA00022692"/>
    </source>
</evidence>
<keyword evidence="12" id="KW-1185">Reference proteome</keyword>
<name>A0A0J1B5J1_9TREE</name>
<dbReference type="EMBL" id="KQ087200">
    <property type="protein sequence ID" value="KLT42944.1"/>
    <property type="molecule type" value="Genomic_DNA"/>
</dbReference>
<dbReference type="GO" id="GO:0015250">
    <property type="term" value="F:water channel activity"/>
    <property type="evidence" value="ECO:0007669"/>
    <property type="project" value="TreeGrafter"/>
</dbReference>
<feature type="transmembrane region" description="Helical" evidence="10">
    <location>
        <begin position="249"/>
        <end position="269"/>
    </location>
</feature>
<feature type="region of interest" description="Disordered" evidence="9">
    <location>
        <begin position="1"/>
        <end position="34"/>
    </location>
</feature>
<evidence type="ECO:0000256" key="8">
    <source>
        <dbReference type="RuleBase" id="RU000477"/>
    </source>
</evidence>
<gene>
    <name evidence="11" type="ORF">CC85DRAFT_72956</name>
</gene>
<dbReference type="STRING" id="879819.A0A0J1B5J1"/>
<evidence type="ECO:0000256" key="7">
    <source>
        <dbReference type="ARBA" id="ARBA00023136"/>
    </source>
</evidence>
<feature type="transmembrane region" description="Helical" evidence="10">
    <location>
        <begin position="207"/>
        <end position="229"/>
    </location>
</feature>
<dbReference type="GeneID" id="28987978"/>
<proteinExistence type="inferred from homology"/>
<keyword evidence="5" id="KW-0677">Repeat</keyword>
<evidence type="ECO:0000256" key="6">
    <source>
        <dbReference type="ARBA" id="ARBA00022989"/>
    </source>
</evidence>
<evidence type="ECO:0000256" key="2">
    <source>
        <dbReference type="ARBA" id="ARBA00006175"/>
    </source>
</evidence>
<dbReference type="PRINTS" id="PR00783">
    <property type="entry name" value="MINTRINSICP"/>
</dbReference>
<dbReference type="RefSeq" id="XP_018279435.1">
    <property type="nucleotide sequence ID" value="XM_018427375.1"/>
</dbReference>
<keyword evidence="6 10" id="KW-1133">Transmembrane helix</keyword>
<accession>A0A0J1B5J1</accession>
<dbReference type="Proteomes" id="UP000053611">
    <property type="component" value="Unassembled WGS sequence"/>
</dbReference>
<evidence type="ECO:0000256" key="1">
    <source>
        <dbReference type="ARBA" id="ARBA00004141"/>
    </source>
</evidence>
<evidence type="ECO:0000256" key="10">
    <source>
        <dbReference type="SAM" id="Phobius"/>
    </source>
</evidence>
<reference evidence="11 12" key="1">
    <citation type="submission" date="2015-03" db="EMBL/GenBank/DDBJ databases">
        <title>Genomics and transcriptomics of the oil-accumulating basidiomycete yeast T. oleaginosus allow insights into substrate utilization and the diverse evolutionary trajectories of mating systems in fungi.</title>
        <authorList>
            <consortium name="DOE Joint Genome Institute"/>
            <person name="Kourist R."/>
            <person name="Kracht O."/>
            <person name="Bracharz F."/>
            <person name="Lipzen A."/>
            <person name="Nolan M."/>
            <person name="Ohm R."/>
            <person name="Grigoriev I."/>
            <person name="Sun S."/>
            <person name="Heitman J."/>
            <person name="Bruck T."/>
            <person name="Nowrousian M."/>
        </authorList>
    </citation>
    <scope>NUCLEOTIDE SEQUENCE [LARGE SCALE GENOMIC DNA]</scope>
    <source>
        <strain evidence="11 12">IBC0246</strain>
    </source>
</reference>
<comment type="similarity">
    <text evidence="2 8">Belongs to the MIP/aquaporin (TC 1.A.8) family.</text>
</comment>
<dbReference type="FunFam" id="1.20.1080.10:FF:000014">
    <property type="entry name" value="Aquaporin 1"/>
    <property type="match status" value="1"/>
</dbReference>
<feature type="transmembrane region" description="Helical" evidence="10">
    <location>
        <begin position="136"/>
        <end position="157"/>
    </location>
</feature>
<dbReference type="InterPro" id="IPR000425">
    <property type="entry name" value="MIP"/>
</dbReference>
<feature type="compositionally biased region" description="Basic and acidic residues" evidence="9">
    <location>
        <begin position="21"/>
        <end position="31"/>
    </location>
</feature>
<dbReference type="Pfam" id="PF00230">
    <property type="entry name" value="MIP"/>
    <property type="match status" value="1"/>
</dbReference>
<dbReference type="InterPro" id="IPR034294">
    <property type="entry name" value="Aquaporin_transptr"/>
</dbReference>
<protein>
    <submittedName>
        <fullName evidence="11">Aquaporin-like protein</fullName>
    </submittedName>
</protein>
<feature type="transmembrane region" description="Helical" evidence="10">
    <location>
        <begin position="53"/>
        <end position="74"/>
    </location>
</feature>
<comment type="subcellular location">
    <subcellularLocation>
        <location evidence="1">Membrane</location>
        <topology evidence="1">Multi-pass membrane protein</topology>
    </subcellularLocation>
</comment>
<dbReference type="GO" id="GO:0005886">
    <property type="term" value="C:plasma membrane"/>
    <property type="evidence" value="ECO:0007669"/>
    <property type="project" value="TreeGrafter"/>
</dbReference>
<dbReference type="Gene3D" id="1.20.1080.10">
    <property type="entry name" value="Glycerol uptake facilitator protein"/>
    <property type="match status" value="1"/>
</dbReference>
<sequence>MSPILPSHHNELHSSASTASPHDDEKARREQPSVIAPGNLASRNHLIAMLGEFVGTTMFLLFSLGGTSVALQAANSVTGKFNDAGASQANSDNLLYIALVFGVSLGACVWCFFRVSGGLFNPAVTLAFMAIQGITPVRGVLLIIAQFAGGLAGAGLADGLTPGPLFAATTLGGGASIVQGLFIEVFMTSMLVFTILMTAVEKNRATFVAPIAIGMSFFICEAFSVYYTGGSLNPARSLGPATVNKSFPGYFWIYFVGPILGSLLAVAFYKLLKFLNYQTNLGPDCDDDGHTWHYTNDVRGRLDRIEGLLARTAEHRTVV</sequence>
<evidence type="ECO:0000256" key="9">
    <source>
        <dbReference type="SAM" id="MobiDB-lite"/>
    </source>
</evidence>
<keyword evidence="7 10" id="KW-0472">Membrane</keyword>
<feature type="transmembrane region" description="Helical" evidence="10">
    <location>
        <begin position="94"/>
        <end position="115"/>
    </location>
</feature>
<dbReference type="AlphaFoldDB" id="A0A0J1B5J1"/>